<accession>A0A934WK00</accession>
<evidence type="ECO:0000313" key="3">
    <source>
        <dbReference type="Proteomes" id="UP000706333"/>
    </source>
</evidence>
<evidence type="ECO:0000256" key="1">
    <source>
        <dbReference type="SAM" id="MobiDB-lite"/>
    </source>
</evidence>
<evidence type="ECO:0000313" key="2">
    <source>
        <dbReference type="EMBL" id="MBK5928606.1"/>
    </source>
</evidence>
<organism evidence="2 3">
    <name type="scientific">Rhodobaculum claviforme</name>
    <dbReference type="NCBI Taxonomy" id="1549854"/>
    <lineage>
        <taxon>Bacteria</taxon>
        <taxon>Pseudomonadati</taxon>
        <taxon>Pseudomonadota</taxon>
        <taxon>Alphaproteobacteria</taxon>
        <taxon>Rhodobacterales</taxon>
        <taxon>Paracoccaceae</taxon>
        <taxon>Rhodobaculum</taxon>
    </lineage>
</organism>
<proteinExistence type="predicted"/>
<name>A0A934WK00_9RHOB</name>
<dbReference type="EMBL" id="NHSD01000314">
    <property type="protein sequence ID" value="MBK5928606.1"/>
    <property type="molecule type" value="Genomic_DNA"/>
</dbReference>
<dbReference type="Proteomes" id="UP000706333">
    <property type="component" value="Unassembled WGS sequence"/>
</dbReference>
<protein>
    <submittedName>
        <fullName evidence="2">Uncharacterized protein</fullName>
    </submittedName>
</protein>
<keyword evidence="3" id="KW-1185">Reference proteome</keyword>
<reference evidence="2" key="2">
    <citation type="journal article" date="2020" name="Microorganisms">
        <title>Osmotic Adaptation and Compatible Solute Biosynthesis of Phototrophic Bacteria as Revealed from Genome Analyses.</title>
        <authorList>
            <person name="Imhoff J.F."/>
            <person name="Rahn T."/>
            <person name="Kunzel S."/>
            <person name="Keller A."/>
            <person name="Neulinger S.C."/>
        </authorList>
    </citation>
    <scope>NUCLEOTIDE SEQUENCE</scope>
    <source>
        <strain evidence="2">LMG 28126</strain>
    </source>
</reference>
<reference evidence="2" key="1">
    <citation type="submission" date="2017-05" db="EMBL/GenBank/DDBJ databases">
        <authorList>
            <person name="Imhoff J.F."/>
            <person name="Rahn T."/>
            <person name="Kuenzel S."/>
            <person name="Neulinger S.C."/>
        </authorList>
    </citation>
    <scope>NUCLEOTIDE SEQUENCE</scope>
    <source>
        <strain evidence="2">LMG 28126</strain>
    </source>
</reference>
<feature type="region of interest" description="Disordered" evidence="1">
    <location>
        <begin position="1"/>
        <end position="20"/>
    </location>
</feature>
<gene>
    <name evidence="2" type="ORF">CCR87_14910</name>
</gene>
<sequence length="67" mass="6931">MLPGTQSVFAPCHPAPSSTRTACAPSETVREIPARWAVIAAVSAWGMTSAAVVPRPGQTAPKMQAEV</sequence>
<dbReference type="AlphaFoldDB" id="A0A934WK00"/>
<comment type="caution">
    <text evidence="2">The sequence shown here is derived from an EMBL/GenBank/DDBJ whole genome shotgun (WGS) entry which is preliminary data.</text>
</comment>